<feature type="domain" description="Zer-1-like leucine-rich repeats region" evidence="3">
    <location>
        <begin position="197"/>
        <end position="300"/>
    </location>
</feature>
<dbReference type="Gene3D" id="3.80.10.10">
    <property type="entry name" value="Ribonuclease Inhibitor"/>
    <property type="match status" value="1"/>
</dbReference>
<protein>
    <submittedName>
        <fullName evidence="4">Uncharacterized protein</fullName>
    </submittedName>
</protein>
<dbReference type="GO" id="GO:0031462">
    <property type="term" value="C:Cul2-RING ubiquitin ligase complex"/>
    <property type="evidence" value="ECO:0007669"/>
    <property type="project" value="TreeGrafter"/>
</dbReference>
<dbReference type="InterPro" id="IPR051341">
    <property type="entry name" value="Zyg-11_UBL_adapter"/>
</dbReference>
<dbReference type="PANTHER" id="PTHR12904">
    <property type="match status" value="1"/>
</dbReference>
<dbReference type="Proteomes" id="UP001461498">
    <property type="component" value="Unassembled WGS sequence"/>
</dbReference>
<organism evidence="4 5">
    <name type="scientific">Rhynocoris fuscipes</name>
    <dbReference type="NCBI Taxonomy" id="488301"/>
    <lineage>
        <taxon>Eukaryota</taxon>
        <taxon>Metazoa</taxon>
        <taxon>Ecdysozoa</taxon>
        <taxon>Arthropoda</taxon>
        <taxon>Hexapoda</taxon>
        <taxon>Insecta</taxon>
        <taxon>Pterygota</taxon>
        <taxon>Neoptera</taxon>
        <taxon>Paraneoptera</taxon>
        <taxon>Hemiptera</taxon>
        <taxon>Heteroptera</taxon>
        <taxon>Panheteroptera</taxon>
        <taxon>Cimicomorpha</taxon>
        <taxon>Reduviidae</taxon>
        <taxon>Harpactorinae</taxon>
        <taxon>Harpactorini</taxon>
        <taxon>Rhynocoris</taxon>
    </lineage>
</organism>
<reference evidence="4 5" key="1">
    <citation type="submission" date="2022-12" db="EMBL/GenBank/DDBJ databases">
        <title>Chromosome-level genome assembly of true bugs.</title>
        <authorList>
            <person name="Ma L."/>
            <person name="Li H."/>
        </authorList>
    </citation>
    <scope>NUCLEOTIDE SEQUENCE [LARGE SCALE GENOMIC DNA]</scope>
    <source>
        <strain evidence="4">Lab_2022b</strain>
    </source>
</reference>
<dbReference type="InterPro" id="IPR032675">
    <property type="entry name" value="LRR_dom_sf"/>
</dbReference>
<sequence>MYISPFSLQDVCVNYICDNLFELCESIPNRKIAQQQEGASTSNINNNDSQRTIKEAKFSFRDSDVYFHSEISEQLLRTLCLKGKLNDHTLTLFDPETTRLRCVSIPNASNLSKEGMKIFKGHKITDLEACGLKFTVNDLITCLGEWTLHNLRTLNVARSTFSEGSRHCVMIALSKLKSLHVLDVSGTEFNRHALDIVVEDLPLLESLDISSTRVDDISPLRKCKHRLKHLGMYNLKFIKVPACEDVILELSELRTLDVSEEKDSYTFEMFVPGAAKMVQFLKSPTCLPHLTSLDISGKGEIGRRELRAFLQHHKDLKYLGLVHSDICSEECFTNPKHADYNPNLQIGGIANEEQLLLSLKRYANRTLYVQKCLYNLFRLTQTFTEARVDIIELVLLGMELHPDAFGVQMAATACLYNLTKGELGTRIHPQILAKVVSLCLVAMNNFPSHYQLQKNTLLTLCSDRILQDVPIDRFLCAKLVLESLCAFEDPSMNRMSVAICSILAAKISTSETSQLGSESKYMHKLLRLVKSKREAGTVDITMKFTLSALWNLTDESPTTCAVFLQEGGLSLFLEVLQTFPGEATVETKVLGLINNIAEVPHLRQCLLQPSFISILRGLLHSKQIDVSYFAAGIMAHLAAEGPHAWTTCDVPRSVILQELGDVVISWDPPEGEMVAYRSFYPFISLLACNDAPQVQLWAVWAIHHVCTKNPQRYCPMLEAEKGSTMLHSMWADSSVDPRVREICGHIRSLLSAYGSTADPRKTSYPSTSRSRFWRYILHHFIVN</sequence>
<evidence type="ECO:0000313" key="4">
    <source>
        <dbReference type="EMBL" id="KAK9500749.1"/>
    </source>
</evidence>
<dbReference type="AlphaFoldDB" id="A0AAW1CQ89"/>
<evidence type="ECO:0000313" key="5">
    <source>
        <dbReference type="Proteomes" id="UP001461498"/>
    </source>
</evidence>
<dbReference type="Gene3D" id="1.25.10.10">
    <property type="entry name" value="Leucine-rich Repeat Variant"/>
    <property type="match status" value="1"/>
</dbReference>
<dbReference type="EMBL" id="JAPXFL010000010">
    <property type="protein sequence ID" value="KAK9500749.1"/>
    <property type="molecule type" value="Genomic_DNA"/>
</dbReference>
<feature type="domain" description="Protein zer-1 homolog-like C-terminal" evidence="2">
    <location>
        <begin position="398"/>
        <end position="746"/>
    </location>
</feature>
<evidence type="ECO:0000259" key="2">
    <source>
        <dbReference type="Pfam" id="PF22964"/>
    </source>
</evidence>
<gene>
    <name evidence="4" type="ORF">O3M35_001949</name>
</gene>
<dbReference type="InterPro" id="IPR055142">
    <property type="entry name" value="ZER1-like_C"/>
</dbReference>
<dbReference type="SUPFAM" id="SSF48371">
    <property type="entry name" value="ARM repeat"/>
    <property type="match status" value="1"/>
</dbReference>
<keyword evidence="1" id="KW-0833">Ubl conjugation pathway</keyword>
<dbReference type="InterPro" id="IPR011989">
    <property type="entry name" value="ARM-like"/>
</dbReference>
<evidence type="ECO:0000259" key="3">
    <source>
        <dbReference type="Pfam" id="PF25013"/>
    </source>
</evidence>
<dbReference type="InterPro" id="IPR056845">
    <property type="entry name" value="LRR_Zer-1"/>
</dbReference>
<proteinExistence type="predicted"/>
<dbReference type="SUPFAM" id="SSF52047">
    <property type="entry name" value="RNI-like"/>
    <property type="match status" value="1"/>
</dbReference>
<dbReference type="InterPro" id="IPR016024">
    <property type="entry name" value="ARM-type_fold"/>
</dbReference>
<name>A0AAW1CQ89_9HEMI</name>
<evidence type="ECO:0000256" key="1">
    <source>
        <dbReference type="ARBA" id="ARBA00022786"/>
    </source>
</evidence>
<dbReference type="PANTHER" id="PTHR12904:SF22">
    <property type="entry name" value="ZYG-11 FAMILY MEMBER B, CELL CYCLE REGULATOR"/>
    <property type="match status" value="1"/>
</dbReference>
<dbReference type="Pfam" id="PF22964">
    <property type="entry name" value="ZER1-like_2nd"/>
    <property type="match status" value="1"/>
</dbReference>
<dbReference type="Pfam" id="PF25013">
    <property type="entry name" value="LRR_Zer-1"/>
    <property type="match status" value="1"/>
</dbReference>
<comment type="caution">
    <text evidence="4">The sequence shown here is derived from an EMBL/GenBank/DDBJ whole genome shotgun (WGS) entry which is preliminary data.</text>
</comment>
<keyword evidence="5" id="KW-1185">Reference proteome</keyword>
<accession>A0AAW1CQ89</accession>